<reference evidence="2" key="1">
    <citation type="journal article" date="2019" name="Int. J. Syst. Evol. Microbiol.">
        <title>The Global Catalogue of Microorganisms (GCM) 10K type strain sequencing project: providing services to taxonomists for standard genome sequencing and annotation.</title>
        <authorList>
            <consortium name="The Broad Institute Genomics Platform"/>
            <consortium name="The Broad Institute Genome Sequencing Center for Infectious Disease"/>
            <person name="Wu L."/>
            <person name="Ma J."/>
        </authorList>
    </citation>
    <scope>NUCLEOTIDE SEQUENCE [LARGE SCALE GENOMIC DNA]</scope>
    <source>
        <strain evidence="2">JCM 17106</strain>
    </source>
</reference>
<evidence type="ECO:0008006" key="3">
    <source>
        <dbReference type="Google" id="ProtNLM"/>
    </source>
</evidence>
<dbReference type="Proteomes" id="UP001500459">
    <property type="component" value="Unassembled WGS sequence"/>
</dbReference>
<evidence type="ECO:0000313" key="1">
    <source>
        <dbReference type="EMBL" id="GAA4110387.1"/>
    </source>
</evidence>
<protein>
    <recommendedName>
        <fullName evidence="3">DUF4252 domain-containing protein</fullName>
    </recommendedName>
</protein>
<keyword evidence="2" id="KW-1185">Reference proteome</keyword>
<name>A0ABP7XBB9_9FLAO</name>
<accession>A0ABP7XBB9</accession>
<organism evidence="1 2">
    <name type="scientific">Aquimarina addita</name>
    <dbReference type="NCBI Taxonomy" id="870485"/>
    <lineage>
        <taxon>Bacteria</taxon>
        <taxon>Pseudomonadati</taxon>
        <taxon>Bacteroidota</taxon>
        <taxon>Flavobacteriia</taxon>
        <taxon>Flavobacteriales</taxon>
        <taxon>Flavobacteriaceae</taxon>
        <taxon>Aquimarina</taxon>
    </lineage>
</organism>
<proteinExistence type="predicted"/>
<evidence type="ECO:0000313" key="2">
    <source>
        <dbReference type="Proteomes" id="UP001500459"/>
    </source>
</evidence>
<sequence length="204" mass="23526">MKKILLLLSVILLTGCEYISSEKKASSEVNYKKNTFEFKENTITLTNGYIKMSPEEFTSRLDSLKTGSPKLKKVAIEELEKIQAKKVDFELFVHEKNIENYVFIYACDYFQLDEDRAANVVTALSNQLKMESTKQKVRYKRIHGRFFFTPTSKVVKLKYLKAFEKEKKFQTEYIVASKSGGIGLLISNLENVDFESSIKRLAAK</sequence>
<dbReference type="PROSITE" id="PS51257">
    <property type="entry name" value="PROKAR_LIPOPROTEIN"/>
    <property type="match status" value="1"/>
</dbReference>
<dbReference type="EMBL" id="BAABCW010000002">
    <property type="protein sequence ID" value="GAA4110387.1"/>
    <property type="molecule type" value="Genomic_DNA"/>
</dbReference>
<gene>
    <name evidence="1" type="ORF">GCM10022393_07410</name>
</gene>
<comment type="caution">
    <text evidence="1">The sequence shown here is derived from an EMBL/GenBank/DDBJ whole genome shotgun (WGS) entry which is preliminary data.</text>
</comment>
<dbReference type="RefSeq" id="WP_344924890.1">
    <property type="nucleotide sequence ID" value="NZ_BAABCW010000002.1"/>
</dbReference>